<evidence type="ECO:0000313" key="3">
    <source>
        <dbReference type="EMBL" id="KAG2233984.1"/>
    </source>
</evidence>
<dbReference type="GO" id="GO:0000164">
    <property type="term" value="C:protein phosphatase type 1 complex"/>
    <property type="evidence" value="ECO:0007669"/>
    <property type="project" value="TreeGrafter"/>
</dbReference>
<proteinExistence type="predicted"/>
<dbReference type="GO" id="GO:0005979">
    <property type="term" value="P:regulation of glycogen biosynthetic process"/>
    <property type="evidence" value="ECO:0007669"/>
    <property type="project" value="TreeGrafter"/>
</dbReference>
<gene>
    <name evidence="3" type="ORF">INT48_006476</name>
</gene>
<accession>A0A8H7SNR6</accession>
<dbReference type="GO" id="GO:0008157">
    <property type="term" value="F:protein phosphatase 1 binding"/>
    <property type="evidence" value="ECO:0007669"/>
    <property type="project" value="TreeGrafter"/>
</dbReference>
<dbReference type="EMBL" id="JAEPRE010000064">
    <property type="protein sequence ID" value="KAG2233984.1"/>
    <property type="molecule type" value="Genomic_DNA"/>
</dbReference>
<dbReference type="PANTHER" id="PTHR12307">
    <property type="entry name" value="PROTEIN PHOSPHATASE 1 REGULATORY SUBUNIT"/>
    <property type="match status" value="1"/>
</dbReference>
<dbReference type="PROSITE" id="PS51159">
    <property type="entry name" value="CBM21"/>
    <property type="match status" value="1"/>
</dbReference>
<dbReference type="InterPro" id="IPR038175">
    <property type="entry name" value="CBM21_dom_sf"/>
</dbReference>
<evidence type="ECO:0000256" key="1">
    <source>
        <dbReference type="SAM" id="MobiDB-lite"/>
    </source>
</evidence>
<feature type="compositionally biased region" description="Acidic residues" evidence="1">
    <location>
        <begin position="101"/>
        <end position="122"/>
    </location>
</feature>
<dbReference type="Pfam" id="PF03370">
    <property type="entry name" value="CBM_21"/>
    <property type="match status" value="1"/>
</dbReference>
<dbReference type="GO" id="GO:2001069">
    <property type="term" value="F:glycogen binding"/>
    <property type="evidence" value="ECO:0007669"/>
    <property type="project" value="TreeGrafter"/>
</dbReference>
<protein>
    <recommendedName>
        <fullName evidence="2">CBM21 domain-containing protein</fullName>
    </recommendedName>
</protein>
<dbReference type="PANTHER" id="PTHR12307:SF36">
    <property type="entry name" value="GLYCOGEN-BINDING SUBUNIT 76A"/>
    <property type="match status" value="1"/>
</dbReference>
<feature type="region of interest" description="Disordered" evidence="1">
    <location>
        <begin position="387"/>
        <end position="407"/>
    </location>
</feature>
<dbReference type="AlphaFoldDB" id="A0A8H7SNR6"/>
<feature type="domain" description="CBM21" evidence="2">
    <location>
        <begin position="179"/>
        <end position="293"/>
    </location>
</feature>
<dbReference type="InterPro" id="IPR050782">
    <property type="entry name" value="PP1_regulatory_subunit_3"/>
</dbReference>
<name>A0A8H7SNR6_9FUNG</name>
<feature type="region of interest" description="Disordered" evidence="1">
    <location>
        <begin position="98"/>
        <end position="122"/>
    </location>
</feature>
<evidence type="ECO:0000313" key="4">
    <source>
        <dbReference type="Proteomes" id="UP000613177"/>
    </source>
</evidence>
<comment type="caution">
    <text evidence="3">The sequence shown here is derived from an EMBL/GenBank/DDBJ whole genome shotgun (WGS) entry which is preliminary data.</text>
</comment>
<feature type="compositionally biased region" description="Pro residues" evidence="1">
    <location>
        <begin position="388"/>
        <end position="397"/>
    </location>
</feature>
<sequence length="407" mass="47191">MTDKILKPIHTIRKVSLQQNTHLTNDHSKIPSNFLSTNDSLLSIKNNFELVPHQALCKSIQHDILLKPSLKLHRNAPTNKSVRFNMPLVQVLHFHSHSMEEEYEEEEDDEEEEEEEDDDDYYVEEEESDLEDAFLEIFSKGLSSPRDNEFHLFPQYLTNPSSNDSLALKLTNWPSVHAKQRSLSQMVSLESLDWENARSVIKGRVLVHNVAFEKSIMVRMSFNHWQTWIDVEATYKESLNGALDRFSFELVTPNHLSYLNLINTSSSCSMAIRYQVNGQEYWDNNNQNNFNVQWVSCGGNKITKRKDVVVKPNPISFYPAYNQEQEIKKEEYTTRFLTGMYIAPSCNDKSNYLSTQQQISVHFQSYLDNRQRQTKYSVKDHNAIMSVPSPPPSPLLIPPSRNDLVLT</sequence>
<organism evidence="3 4">
    <name type="scientific">Thamnidium elegans</name>
    <dbReference type="NCBI Taxonomy" id="101142"/>
    <lineage>
        <taxon>Eukaryota</taxon>
        <taxon>Fungi</taxon>
        <taxon>Fungi incertae sedis</taxon>
        <taxon>Mucoromycota</taxon>
        <taxon>Mucoromycotina</taxon>
        <taxon>Mucoromycetes</taxon>
        <taxon>Mucorales</taxon>
        <taxon>Mucorineae</taxon>
        <taxon>Mucoraceae</taxon>
        <taxon>Thamnidium</taxon>
    </lineage>
</organism>
<keyword evidence="4" id="KW-1185">Reference proteome</keyword>
<reference evidence="3" key="1">
    <citation type="submission" date="2021-01" db="EMBL/GenBank/DDBJ databases">
        <title>Metabolic potential, ecology and presence of endohyphal bacteria is reflected in genomic diversity of Mucoromycotina.</title>
        <authorList>
            <person name="Muszewska A."/>
            <person name="Okrasinska A."/>
            <person name="Steczkiewicz K."/>
            <person name="Drgas O."/>
            <person name="Orlowska M."/>
            <person name="Perlinska-Lenart U."/>
            <person name="Aleksandrzak-Piekarczyk T."/>
            <person name="Szatraj K."/>
            <person name="Zielenkiewicz U."/>
            <person name="Pilsyk S."/>
            <person name="Malc E."/>
            <person name="Mieczkowski P."/>
            <person name="Kruszewska J.S."/>
            <person name="Biernat P."/>
            <person name="Pawlowska J."/>
        </authorList>
    </citation>
    <scope>NUCLEOTIDE SEQUENCE</scope>
    <source>
        <strain evidence="3">WA0000018081</strain>
    </source>
</reference>
<dbReference type="Gene3D" id="2.60.40.2440">
    <property type="entry name" value="Carbohydrate binding type-21 domain"/>
    <property type="match status" value="1"/>
</dbReference>
<dbReference type="Proteomes" id="UP000613177">
    <property type="component" value="Unassembled WGS sequence"/>
</dbReference>
<dbReference type="InterPro" id="IPR005036">
    <property type="entry name" value="CBM21_dom"/>
</dbReference>
<evidence type="ECO:0000259" key="2">
    <source>
        <dbReference type="PROSITE" id="PS51159"/>
    </source>
</evidence>